<protein>
    <submittedName>
        <fullName evidence="1">Uncharacterized protein</fullName>
    </submittedName>
</protein>
<dbReference type="EMBL" id="JAUKUD010000003">
    <property type="protein sequence ID" value="KAK0750148.1"/>
    <property type="molecule type" value="Genomic_DNA"/>
</dbReference>
<dbReference type="SUPFAM" id="SSF53335">
    <property type="entry name" value="S-adenosyl-L-methionine-dependent methyltransferases"/>
    <property type="match status" value="1"/>
</dbReference>
<organism evidence="1 2">
    <name type="scientific">Schizothecium vesticola</name>
    <dbReference type="NCBI Taxonomy" id="314040"/>
    <lineage>
        <taxon>Eukaryota</taxon>
        <taxon>Fungi</taxon>
        <taxon>Dikarya</taxon>
        <taxon>Ascomycota</taxon>
        <taxon>Pezizomycotina</taxon>
        <taxon>Sordariomycetes</taxon>
        <taxon>Sordariomycetidae</taxon>
        <taxon>Sordariales</taxon>
        <taxon>Schizotheciaceae</taxon>
        <taxon>Schizothecium</taxon>
    </lineage>
</organism>
<gene>
    <name evidence="1" type="ORF">B0T18DRAFT_408342</name>
</gene>
<comment type="caution">
    <text evidence="1">The sequence shown here is derived from an EMBL/GenBank/DDBJ whole genome shotgun (WGS) entry which is preliminary data.</text>
</comment>
<dbReference type="AlphaFoldDB" id="A0AA40K8P3"/>
<name>A0AA40K8P3_9PEZI</name>
<evidence type="ECO:0000313" key="1">
    <source>
        <dbReference type="EMBL" id="KAK0750148.1"/>
    </source>
</evidence>
<proteinExistence type="predicted"/>
<dbReference type="Proteomes" id="UP001172155">
    <property type="component" value="Unassembled WGS sequence"/>
</dbReference>
<dbReference type="InterPro" id="IPR029063">
    <property type="entry name" value="SAM-dependent_MTases_sf"/>
</dbReference>
<evidence type="ECO:0000313" key="2">
    <source>
        <dbReference type="Proteomes" id="UP001172155"/>
    </source>
</evidence>
<reference evidence="1" key="1">
    <citation type="submission" date="2023-06" db="EMBL/GenBank/DDBJ databases">
        <title>Genome-scale phylogeny and comparative genomics of the fungal order Sordariales.</title>
        <authorList>
            <consortium name="Lawrence Berkeley National Laboratory"/>
            <person name="Hensen N."/>
            <person name="Bonometti L."/>
            <person name="Westerberg I."/>
            <person name="Brannstrom I.O."/>
            <person name="Guillou S."/>
            <person name="Cros-Aarteil S."/>
            <person name="Calhoun S."/>
            <person name="Haridas S."/>
            <person name="Kuo A."/>
            <person name="Mondo S."/>
            <person name="Pangilinan J."/>
            <person name="Riley R."/>
            <person name="LaButti K."/>
            <person name="Andreopoulos B."/>
            <person name="Lipzen A."/>
            <person name="Chen C."/>
            <person name="Yanf M."/>
            <person name="Daum C."/>
            <person name="Ng V."/>
            <person name="Clum A."/>
            <person name="Steindorff A."/>
            <person name="Ohm R."/>
            <person name="Martin F."/>
            <person name="Silar P."/>
            <person name="Natvig D."/>
            <person name="Lalanne C."/>
            <person name="Gautier V."/>
            <person name="Ament-velasquez S.L."/>
            <person name="Kruys A."/>
            <person name="Hutchinson M.I."/>
            <person name="Powell A.J."/>
            <person name="Barry K."/>
            <person name="Miller A.N."/>
            <person name="Grigoriev I.V."/>
            <person name="Debuchy R."/>
            <person name="Gladieux P."/>
            <person name="Thoren M.H."/>
            <person name="Johannesson H."/>
        </authorList>
    </citation>
    <scope>NUCLEOTIDE SEQUENCE</scope>
    <source>
        <strain evidence="1">SMH3187-1</strain>
    </source>
</reference>
<sequence length="158" mass="17577">MGFEDLREVAGGVFDGVYTSEALLHAKDPRAVVVLHEFHHDFMEGDLMGFPAEVKAMAVPERREGEEEAGSAFLRAREWFEGVVTEAGFEDVVVRNYSPNIEPMAKLLSVFVVVKKVVVALRLQKMFPGVMARGQYVGQEKWAYVSVSGMKPREAGVE</sequence>
<accession>A0AA40K8P3</accession>
<keyword evidence="2" id="KW-1185">Reference proteome</keyword>